<protein>
    <submittedName>
        <fullName evidence="2">Uncharacterized protein</fullName>
    </submittedName>
</protein>
<evidence type="ECO:0000313" key="1">
    <source>
        <dbReference type="EMBL" id="MWV70239.1"/>
    </source>
</evidence>
<proteinExistence type="predicted"/>
<dbReference type="EMBL" id="JRMP02000003">
    <property type="protein sequence ID" value="TLD95204.1"/>
    <property type="molecule type" value="Genomic_DNA"/>
</dbReference>
<evidence type="ECO:0000313" key="3">
    <source>
        <dbReference type="Proteomes" id="UP000029714"/>
    </source>
</evidence>
<dbReference type="EMBL" id="QBIU01000002">
    <property type="protein sequence ID" value="MWV70239.1"/>
    <property type="molecule type" value="Genomic_DNA"/>
</dbReference>
<dbReference type="STRING" id="1548018.LS64_01335"/>
<name>A0A347VQ87_9HELI</name>
<dbReference type="AlphaFoldDB" id="A0A347VQ87"/>
<gene>
    <name evidence="1" type="ORF">DCO61_09565</name>
    <name evidence="2" type="ORF">LS64_002235</name>
</gene>
<dbReference type="Proteomes" id="UP000029714">
    <property type="component" value="Unassembled WGS sequence"/>
</dbReference>
<dbReference type="Proteomes" id="UP000477070">
    <property type="component" value="Unassembled WGS sequence"/>
</dbReference>
<reference evidence="2 3" key="1">
    <citation type="journal article" date="2014" name="Genome Announc.">
        <title>Draft genome sequences of eight enterohepatic helicobacter species isolated from both laboratory and wild rodents.</title>
        <authorList>
            <person name="Sheh A."/>
            <person name="Shen Z."/>
            <person name="Fox J.G."/>
        </authorList>
    </citation>
    <scope>NUCLEOTIDE SEQUENCE [LARGE SCALE GENOMIC DNA]</scope>
    <source>
        <strain evidence="2 3">MIT 97-6194</strain>
    </source>
</reference>
<comment type="caution">
    <text evidence="2">The sequence shown here is derived from an EMBL/GenBank/DDBJ whole genome shotgun (WGS) entry which is preliminary data.</text>
</comment>
<sequence length="70" mass="8181">MKSIEYNAIIDNVEFVIKVKKIKKTLNIRADSKDFSLITCINPLKDENLESSDLQRKVNKLVAYKFKETF</sequence>
<keyword evidence="3" id="KW-1185">Reference proteome</keyword>
<dbReference type="RefSeq" id="WP_034569608.1">
    <property type="nucleotide sequence ID" value="NZ_JRMP02000003.1"/>
</dbReference>
<accession>A0A347VQ87</accession>
<reference evidence="2 3" key="2">
    <citation type="journal article" date="2016" name="Infect. Immun.">
        <title>Helicobacter saguini, a Novel Helicobacter Isolated from Cotton-Top Tamarins with Ulcerative Colitis, Has Proinflammatory Properties and Induces Typhlocolitis and Dysplasia in Gnotobiotic IL-10-/- Mice.</title>
        <authorList>
            <person name="Shen Z."/>
            <person name="Mannion A."/>
            <person name="Whary M.T."/>
            <person name="Muthupalani S."/>
            <person name="Sheh A."/>
            <person name="Feng Y."/>
            <person name="Gong G."/>
            <person name="Vandamme P."/>
            <person name="Holcombe H.R."/>
            <person name="Paster B.J."/>
            <person name="Fox J.G."/>
        </authorList>
    </citation>
    <scope>NUCLEOTIDE SEQUENCE [LARGE SCALE GENOMIC DNA]</scope>
    <source>
        <strain evidence="2 3">MIT 97-6194</strain>
    </source>
</reference>
<reference evidence="1 4" key="4">
    <citation type="submission" date="2019-12" db="EMBL/GenBank/DDBJ databases">
        <title>Multi-Generational Helicobacter saguini Isolates.</title>
        <authorList>
            <person name="Mannion A."/>
            <person name="Shen Z."/>
            <person name="Fox J.G."/>
        </authorList>
    </citation>
    <scope>NUCLEOTIDE SEQUENCE [LARGE SCALE GENOMIC DNA]</scope>
    <source>
        <strain evidence="1">16-048</strain>
        <strain evidence="4">16-048 (F4)</strain>
    </source>
</reference>
<evidence type="ECO:0000313" key="4">
    <source>
        <dbReference type="Proteomes" id="UP000477070"/>
    </source>
</evidence>
<evidence type="ECO:0000313" key="2">
    <source>
        <dbReference type="EMBL" id="TLD95204.1"/>
    </source>
</evidence>
<reference evidence="2" key="3">
    <citation type="submission" date="2018-04" db="EMBL/GenBank/DDBJ databases">
        <authorList>
            <person name="Sheh A."/>
            <person name="Shen Z."/>
            <person name="Mannion A.J."/>
            <person name="Fox J.G."/>
        </authorList>
    </citation>
    <scope>NUCLEOTIDE SEQUENCE</scope>
    <source>
        <strain evidence="2">MIT 97-6194</strain>
    </source>
</reference>
<organism evidence="2 3">
    <name type="scientific">Helicobacter saguini</name>
    <dbReference type="NCBI Taxonomy" id="1548018"/>
    <lineage>
        <taxon>Bacteria</taxon>
        <taxon>Pseudomonadati</taxon>
        <taxon>Campylobacterota</taxon>
        <taxon>Epsilonproteobacteria</taxon>
        <taxon>Campylobacterales</taxon>
        <taxon>Helicobacteraceae</taxon>
        <taxon>Helicobacter</taxon>
    </lineage>
</organism>